<dbReference type="InterPro" id="IPR006020">
    <property type="entry name" value="PTB/PI_dom"/>
</dbReference>
<dbReference type="SMART" id="SM00462">
    <property type="entry name" value="PTB"/>
    <property type="match status" value="1"/>
</dbReference>
<feature type="region of interest" description="Disordered" evidence="1">
    <location>
        <begin position="28"/>
        <end position="72"/>
    </location>
</feature>
<accession>A0A1S3IE31</accession>
<dbReference type="GO" id="GO:0010008">
    <property type="term" value="C:endosome membrane"/>
    <property type="evidence" value="ECO:0007669"/>
    <property type="project" value="TreeGrafter"/>
</dbReference>
<dbReference type="RefSeq" id="XP_013396111.1">
    <property type="nucleotide sequence ID" value="XM_013540657.2"/>
</dbReference>
<dbReference type="Gene3D" id="2.30.29.30">
    <property type="entry name" value="Pleckstrin-homology domain (PH domain)/Phosphotyrosine-binding domain (PTB)"/>
    <property type="match status" value="1"/>
</dbReference>
<sequence>MPEIEKLHLEDAFEDSPQWIQTIKNIAKEGGYVKERDPSETNKKERAESKSRSRSASSDSGAAKQQSSSSGWVIVEKVQGATRDTTPPATKIAPSGDLVLNTPIQFDLASPTDEVKDIGVKEGPQKRINPFDQTSLQMVADDHGAGAAFSQSFLVRFLGSMEVKTDRGEQLIYETMRQIMAARAIHNIFRMAESHLVVSSNEMKLLDPSSGSPRLKFSLMDVSFWAAHQDNKRLFAFITRNRGTTGTPPSFTCHVFECDLSGEEICQAITTATKMAFQAVMEKRAAEKEQAQRAREMKILMANIQILDDVVEAEESSENSLQQQASKQQQPKQKQQGHTKTKQNQSHKNSGDVTVPECDSSVTAGQTAPDQLSCDGTPSILLGVTDEDEESEA</sequence>
<name>A0A1S3IE31_LINAN</name>
<evidence type="ECO:0000259" key="2">
    <source>
        <dbReference type="PROSITE" id="PS01179"/>
    </source>
</evidence>
<evidence type="ECO:0000313" key="3">
    <source>
        <dbReference type="Proteomes" id="UP000085678"/>
    </source>
</evidence>
<proteinExistence type="predicted"/>
<keyword evidence="3" id="KW-1185">Reference proteome</keyword>
<dbReference type="PROSITE" id="PS01179">
    <property type="entry name" value="PID"/>
    <property type="match status" value="1"/>
</dbReference>
<gene>
    <name evidence="4" type="primary">LOC106163145</name>
</gene>
<dbReference type="PANTHER" id="PTHR46415">
    <property type="entry name" value="ADAPTOR PROTEIN, PHOSPHOTYROSINE INTERACTION, PH DOMAIN AND LEUCINE ZIPPER-CONTAINING 2"/>
    <property type="match status" value="1"/>
</dbReference>
<reference evidence="4" key="1">
    <citation type="submission" date="2025-08" db="UniProtKB">
        <authorList>
            <consortium name="RefSeq"/>
        </authorList>
    </citation>
    <scope>IDENTIFICATION</scope>
    <source>
        <tissue evidence="4">Gonads</tissue>
    </source>
</reference>
<dbReference type="InterPro" id="IPR011993">
    <property type="entry name" value="PH-like_dom_sf"/>
</dbReference>
<evidence type="ECO:0000313" key="4">
    <source>
        <dbReference type="RefSeq" id="XP_013396111.1"/>
    </source>
</evidence>
<feature type="compositionally biased region" description="Polar residues" evidence="1">
    <location>
        <begin position="360"/>
        <end position="376"/>
    </location>
</feature>
<organism evidence="3 4">
    <name type="scientific">Lingula anatina</name>
    <name type="common">Brachiopod</name>
    <name type="synonym">Lingula unguis</name>
    <dbReference type="NCBI Taxonomy" id="7574"/>
    <lineage>
        <taxon>Eukaryota</taxon>
        <taxon>Metazoa</taxon>
        <taxon>Spiralia</taxon>
        <taxon>Lophotrochozoa</taxon>
        <taxon>Brachiopoda</taxon>
        <taxon>Linguliformea</taxon>
        <taxon>Lingulata</taxon>
        <taxon>Lingulida</taxon>
        <taxon>Linguloidea</taxon>
        <taxon>Lingulidae</taxon>
        <taxon>Lingula</taxon>
    </lineage>
</organism>
<feature type="compositionally biased region" description="Basic and acidic residues" evidence="1">
    <location>
        <begin position="31"/>
        <end position="51"/>
    </location>
</feature>
<dbReference type="KEGG" id="lak:106163145"/>
<dbReference type="AlphaFoldDB" id="A0A1S3IE31"/>
<dbReference type="Proteomes" id="UP000085678">
    <property type="component" value="Unplaced"/>
</dbReference>
<dbReference type="GeneID" id="106163145"/>
<feature type="domain" description="PID" evidence="2">
    <location>
        <begin position="152"/>
        <end position="291"/>
    </location>
</feature>
<dbReference type="STRING" id="7574.A0A1S3IE31"/>
<dbReference type="OrthoDB" id="10070851at2759"/>
<dbReference type="InParanoid" id="A0A1S3IE31"/>
<dbReference type="GO" id="GO:0023052">
    <property type="term" value="P:signaling"/>
    <property type="evidence" value="ECO:0007669"/>
    <property type="project" value="TreeGrafter"/>
</dbReference>
<dbReference type="CDD" id="cd13158">
    <property type="entry name" value="PTB_APPL"/>
    <property type="match status" value="1"/>
</dbReference>
<feature type="region of interest" description="Disordered" evidence="1">
    <location>
        <begin position="315"/>
        <end position="393"/>
    </location>
</feature>
<dbReference type="InterPro" id="IPR047237">
    <property type="entry name" value="PTB_APPL"/>
</dbReference>
<feature type="compositionally biased region" description="Low complexity" evidence="1">
    <location>
        <begin position="54"/>
        <end position="71"/>
    </location>
</feature>
<dbReference type="SUPFAM" id="SSF50729">
    <property type="entry name" value="PH domain-like"/>
    <property type="match status" value="1"/>
</dbReference>
<dbReference type="Pfam" id="PF00640">
    <property type="entry name" value="PID"/>
    <property type="match status" value="1"/>
</dbReference>
<dbReference type="InterPro" id="IPR047181">
    <property type="entry name" value="DP13A/B"/>
</dbReference>
<feature type="compositionally biased region" description="Low complexity" evidence="1">
    <location>
        <begin position="322"/>
        <end position="334"/>
    </location>
</feature>
<dbReference type="PANTHER" id="PTHR46415:SF2">
    <property type="entry name" value="BETA, PUTATIVE-RELATED"/>
    <property type="match status" value="1"/>
</dbReference>
<protein>
    <submittedName>
        <fullName evidence="4">DCC-interacting protein 13-alpha-like</fullName>
    </submittedName>
</protein>
<evidence type="ECO:0000256" key="1">
    <source>
        <dbReference type="SAM" id="MobiDB-lite"/>
    </source>
</evidence>